<dbReference type="GO" id="GO:0005737">
    <property type="term" value="C:cytoplasm"/>
    <property type="evidence" value="ECO:0007669"/>
    <property type="project" value="TreeGrafter"/>
</dbReference>
<feature type="domain" description="CMP/dCMP-type deaminase" evidence="3">
    <location>
        <begin position="126"/>
        <end position="246"/>
    </location>
</feature>
<dbReference type="GO" id="GO:0008033">
    <property type="term" value="P:tRNA processing"/>
    <property type="evidence" value="ECO:0007669"/>
    <property type="project" value="UniProtKB-KW"/>
</dbReference>
<dbReference type="GO" id="GO:0052717">
    <property type="term" value="F:tRNA-specific adenosine-34 deaminase activity"/>
    <property type="evidence" value="ECO:0007669"/>
    <property type="project" value="TreeGrafter"/>
</dbReference>
<reference evidence="4" key="1">
    <citation type="submission" date="2020-05" db="EMBL/GenBank/DDBJ databases">
        <title>Phylogenomic resolution of chytrid fungi.</title>
        <authorList>
            <person name="Stajich J.E."/>
            <person name="Amses K."/>
            <person name="Simmons R."/>
            <person name="Seto K."/>
            <person name="Myers J."/>
            <person name="Bonds A."/>
            <person name="Quandt C.A."/>
            <person name="Barry K."/>
            <person name="Liu P."/>
            <person name="Grigoriev I."/>
            <person name="Longcore J.E."/>
            <person name="James T.Y."/>
        </authorList>
    </citation>
    <scope>NUCLEOTIDE SEQUENCE</scope>
    <source>
        <strain evidence="4">PLAUS21</strain>
    </source>
</reference>
<dbReference type="SUPFAM" id="SSF53927">
    <property type="entry name" value="Cytidine deaminase-like"/>
    <property type="match status" value="1"/>
</dbReference>
<dbReference type="PROSITE" id="PS51747">
    <property type="entry name" value="CYT_DCMP_DEAMINASES_2"/>
    <property type="match status" value="1"/>
</dbReference>
<keyword evidence="1" id="KW-0819">tRNA processing</keyword>
<dbReference type="GO" id="GO:0005634">
    <property type="term" value="C:nucleus"/>
    <property type="evidence" value="ECO:0007669"/>
    <property type="project" value="TreeGrafter"/>
</dbReference>
<dbReference type="EMBL" id="JADGKB010000005">
    <property type="protein sequence ID" value="KAJ3261535.1"/>
    <property type="molecule type" value="Genomic_DNA"/>
</dbReference>
<dbReference type="InterPro" id="IPR002125">
    <property type="entry name" value="CMP_dCMP_dom"/>
</dbReference>
<evidence type="ECO:0000256" key="2">
    <source>
        <dbReference type="ARBA" id="ARBA00038160"/>
    </source>
</evidence>
<name>A0AAD5Y6K6_9FUNG</name>
<comment type="caution">
    <text evidence="4">The sequence shown here is derived from an EMBL/GenBank/DDBJ whole genome shotgun (WGS) entry which is preliminary data.</text>
</comment>
<keyword evidence="5" id="KW-1185">Reference proteome</keyword>
<organism evidence="4 5">
    <name type="scientific">Boothiomyces macroporosus</name>
    <dbReference type="NCBI Taxonomy" id="261099"/>
    <lineage>
        <taxon>Eukaryota</taxon>
        <taxon>Fungi</taxon>
        <taxon>Fungi incertae sedis</taxon>
        <taxon>Chytridiomycota</taxon>
        <taxon>Chytridiomycota incertae sedis</taxon>
        <taxon>Chytridiomycetes</taxon>
        <taxon>Rhizophydiales</taxon>
        <taxon>Terramycetaceae</taxon>
        <taxon>Boothiomyces</taxon>
    </lineage>
</organism>
<dbReference type="InterPro" id="IPR016193">
    <property type="entry name" value="Cytidine_deaminase-like"/>
</dbReference>
<proteinExistence type="inferred from homology"/>
<comment type="similarity">
    <text evidence="2">Belongs to the cytidine and deoxycytidylate deaminase family. ADAT3 subfamily.</text>
</comment>
<dbReference type="PANTHER" id="PTHR11079">
    <property type="entry name" value="CYTOSINE DEAMINASE FAMILY MEMBER"/>
    <property type="match status" value="1"/>
</dbReference>
<sequence>MKPVLPIEKTRGLKTIDYYTVDIDPKKTQNILALLKNYQVHQHLKRIKRHGNMNRILIFPVESDIVIPKGNGDSPKQLLINEISGMGEISIVQVSEYAAHTIEQYKPWNALWPMSYHQAKPIVISEQEKIFIKQTCQKLNENMCIICDPSSNQALIEATRQDYILGHPVMVAIDNMAELEKKRKKGYLLNGLDVYLYKEPCVMCSMALVHSRVNRVFYCYDYEYGGLGSKHSIHTLESLNHHFQVYKDCLDE</sequence>
<accession>A0AAD5Y6K6</accession>
<evidence type="ECO:0000313" key="4">
    <source>
        <dbReference type="EMBL" id="KAJ3261535.1"/>
    </source>
</evidence>
<dbReference type="AlphaFoldDB" id="A0AAD5Y6K6"/>
<dbReference type="Pfam" id="PF00383">
    <property type="entry name" value="dCMP_cyt_deam_1"/>
    <property type="match status" value="1"/>
</dbReference>
<gene>
    <name evidence="4" type="primary">ADAT3</name>
    <name evidence="4" type="ORF">HK103_005373</name>
</gene>
<evidence type="ECO:0000256" key="1">
    <source>
        <dbReference type="ARBA" id="ARBA00022694"/>
    </source>
</evidence>
<evidence type="ECO:0000259" key="3">
    <source>
        <dbReference type="PROSITE" id="PS51747"/>
    </source>
</evidence>
<dbReference type="PANTHER" id="PTHR11079:SF156">
    <property type="entry name" value="INACTIVE TRNA-SPECIFIC ADENOSINE DEAMINASE-LIKE PROTEIN 3-RELATED"/>
    <property type="match status" value="1"/>
</dbReference>
<protein>
    <submittedName>
        <fullName evidence="4">Adenosine deaminase, tRNA-specific 3</fullName>
    </submittedName>
</protein>
<dbReference type="Gene3D" id="3.40.140.10">
    <property type="entry name" value="Cytidine Deaminase, domain 2"/>
    <property type="match status" value="1"/>
</dbReference>
<dbReference type="Proteomes" id="UP001210925">
    <property type="component" value="Unassembled WGS sequence"/>
</dbReference>
<evidence type="ECO:0000313" key="5">
    <source>
        <dbReference type="Proteomes" id="UP001210925"/>
    </source>
</evidence>